<keyword evidence="3" id="KW-1015">Disulfide bond</keyword>
<dbReference type="PANTHER" id="PTHR11412:SF166">
    <property type="entry name" value="NTR DOMAIN-CONTAINING PROTEIN"/>
    <property type="match status" value="1"/>
</dbReference>
<dbReference type="SMART" id="SM01361">
    <property type="entry name" value="A2M_recep"/>
    <property type="match status" value="1"/>
</dbReference>
<dbReference type="STRING" id="407821.A0A087UHS8"/>
<dbReference type="GO" id="GO:0005615">
    <property type="term" value="C:extracellular space"/>
    <property type="evidence" value="ECO:0007669"/>
    <property type="project" value="InterPro"/>
</dbReference>
<accession>A0A087UHS8</accession>
<organism evidence="5 6">
    <name type="scientific">Stegodyphus mimosarum</name>
    <name type="common">African social velvet spider</name>
    <dbReference type="NCBI Taxonomy" id="407821"/>
    <lineage>
        <taxon>Eukaryota</taxon>
        <taxon>Metazoa</taxon>
        <taxon>Ecdysozoa</taxon>
        <taxon>Arthropoda</taxon>
        <taxon>Chelicerata</taxon>
        <taxon>Arachnida</taxon>
        <taxon>Araneae</taxon>
        <taxon>Araneomorphae</taxon>
        <taxon>Entelegynae</taxon>
        <taxon>Eresoidea</taxon>
        <taxon>Eresidae</taxon>
        <taxon>Stegodyphus</taxon>
    </lineage>
</organism>
<dbReference type="OMA" id="DHYEKSK"/>
<dbReference type="Gene3D" id="2.40.50.120">
    <property type="match status" value="1"/>
</dbReference>
<evidence type="ECO:0000256" key="3">
    <source>
        <dbReference type="ARBA" id="ARBA00023157"/>
    </source>
</evidence>
<dbReference type="OrthoDB" id="6359008at2759"/>
<dbReference type="SUPFAM" id="SSF49410">
    <property type="entry name" value="Alpha-macroglobulin receptor domain"/>
    <property type="match status" value="1"/>
</dbReference>
<dbReference type="InterPro" id="IPR009048">
    <property type="entry name" value="A-macroglobulin_rcpt-bd"/>
</dbReference>
<keyword evidence="6" id="KW-1185">Reference proteome</keyword>
<keyword evidence="2" id="KW-0964">Secreted</keyword>
<evidence type="ECO:0000313" key="6">
    <source>
        <dbReference type="Proteomes" id="UP000054359"/>
    </source>
</evidence>
<gene>
    <name evidence="5" type="ORF">X975_04439</name>
</gene>
<proteinExistence type="predicted"/>
<feature type="domain" description="NTR" evidence="4">
    <location>
        <begin position="489"/>
        <end position="633"/>
    </location>
</feature>
<evidence type="ECO:0000256" key="2">
    <source>
        <dbReference type="ARBA" id="ARBA00022525"/>
    </source>
</evidence>
<evidence type="ECO:0000313" key="5">
    <source>
        <dbReference type="EMBL" id="KFM76917.1"/>
    </source>
</evidence>
<dbReference type="InterPro" id="IPR036595">
    <property type="entry name" value="A-macroglobulin_rcpt-bd_sf"/>
</dbReference>
<dbReference type="InterPro" id="IPR018933">
    <property type="entry name" value="Netrin_module_non-TIMP"/>
</dbReference>
<dbReference type="InterPro" id="IPR008930">
    <property type="entry name" value="Terpenoid_cyclase/PrenylTrfase"/>
</dbReference>
<dbReference type="SUPFAM" id="SSF50242">
    <property type="entry name" value="TIMP-like"/>
    <property type="match status" value="1"/>
</dbReference>
<dbReference type="PROSITE" id="PS50189">
    <property type="entry name" value="NTR"/>
    <property type="match status" value="1"/>
</dbReference>
<dbReference type="Pfam" id="PF01759">
    <property type="entry name" value="NTR"/>
    <property type="match status" value="1"/>
</dbReference>
<dbReference type="InterPro" id="IPR050473">
    <property type="entry name" value="A2M/Complement_sys"/>
</dbReference>
<comment type="subcellular location">
    <subcellularLocation>
        <location evidence="1">Secreted</location>
    </subcellularLocation>
</comment>
<sequence length="644" mass="73363">MKVLCQANELVHIDENVLRSGIKWLLDNQQPDGSYIESRRMYHLNMMGGVQGNIAMTAFALIALQECRCDIKKLHLVKVRAMTFLERHLGDVTKELPVAIVAYALSLSDSPLKKNAHEKLLHLAKQDEDANITYWDTGNPARNIEATAYGLLNLLLFNDMAKSSSVVNWLNSQQLQSGSFQSTQDTVIGLQALSEYATRAQMPSINLVVNITSSNDRNFHQSMVIHEGNAMALQTSEVKKVGGTLFIRTAGYGIGSLFIKLMYNVNRPPQNCKFDVTVNVIEAAPEARNEEPLGPDDIIGLAAALEKGISESDLVEQPPSEDYYYYYDDEPETKSQVRKENPAANNKLMYEISICVRYLGENIAEMSIVEVGLFSGFQPDEQDLKLLEKSPYHLIQRYEKNNRGVTLYLETIPRDKKYCFSFHVIRKFSVGKTQASVIKVYDYYNPDVTCTTFYSPSNNSTLLNTLCDENRDCQCAEGGCPVEEPFQEIRKIRSTSNRREKLLSAACDNYHYVWKGKVQESVKKDGIFLKIKFIITDVIKEGIEKRALLEGETRPLLLRDICKSSEPVPNAEYLIMGQDGKKYKDHHNDMWRYRYMLDKKSVIYLWTSEKNARYPDLQRDLNHVTGKLKRNEISRKQNQNSLTA</sequence>
<dbReference type="Pfam" id="PF07677">
    <property type="entry name" value="A2M_recep"/>
    <property type="match status" value="1"/>
</dbReference>
<dbReference type="InterPro" id="IPR011626">
    <property type="entry name" value="Alpha-macroglobulin_TED"/>
</dbReference>
<protein>
    <submittedName>
        <fullName evidence="5">Complement C3</fullName>
    </submittedName>
</protein>
<dbReference type="EMBL" id="KK119854">
    <property type="protein sequence ID" value="KFM76917.1"/>
    <property type="molecule type" value="Genomic_DNA"/>
</dbReference>
<name>A0A087UHS8_STEMI</name>
<evidence type="ECO:0000256" key="1">
    <source>
        <dbReference type="ARBA" id="ARBA00004613"/>
    </source>
</evidence>
<dbReference type="Gene3D" id="2.60.40.690">
    <property type="entry name" value="Alpha-macroglobulin, receptor-binding domain"/>
    <property type="match status" value="1"/>
</dbReference>
<evidence type="ECO:0000259" key="4">
    <source>
        <dbReference type="PROSITE" id="PS50189"/>
    </source>
</evidence>
<dbReference type="SUPFAM" id="SSF48239">
    <property type="entry name" value="Terpenoid cyclases/Protein prenyltransferases"/>
    <property type="match status" value="1"/>
</dbReference>
<dbReference type="SMART" id="SM00643">
    <property type="entry name" value="C345C"/>
    <property type="match status" value="1"/>
</dbReference>
<dbReference type="Gene3D" id="1.50.10.20">
    <property type="match status" value="1"/>
</dbReference>
<dbReference type="AlphaFoldDB" id="A0A087UHS8"/>
<dbReference type="InterPro" id="IPR001134">
    <property type="entry name" value="Netrin_domain"/>
</dbReference>
<dbReference type="Proteomes" id="UP000054359">
    <property type="component" value="Unassembled WGS sequence"/>
</dbReference>
<reference evidence="5 6" key="1">
    <citation type="submission" date="2013-11" db="EMBL/GenBank/DDBJ databases">
        <title>Genome sequencing of Stegodyphus mimosarum.</title>
        <authorList>
            <person name="Bechsgaard J."/>
        </authorList>
    </citation>
    <scope>NUCLEOTIDE SEQUENCE [LARGE SCALE GENOMIC DNA]</scope>
</reference>
<dbReference type="PANTHER" id="PTHR11412">
    <property type="entry name" value="MACROGLOBULIN / COMPLEMENT"/>
    <property type="match status" value="1"/>
</dbReference>
<dbReference type="Pfam" id="PF07678">
    <property type="entry name" value="TED_complement"/>
    <property type="match status" value="1"/>
</dbReference>
<feature type="non-terminal residue" evidence="5">
    <location>
        <position position="644"/>
    </location>
</feature>
<dbReference type="InterPro" id="IPR008993">
    <property type="entry name" value="TIMP-like_OB-fold"/>
</dbReference>
<dbReference type="Gene3D" id="2.60.120.1540">
    <property type="match status" value="1"/>
</dbReference>